<dbReference type="Proteomes" id="UP000515154">
    <property type="component" value="Unplaced"/>
</dbReference>
<dbReference type="KEGG" id="osn:115228342"/>
<organism evidence="4 5">
    <name type="scientific">Octopus sinensis</name>
    <name type="common">East Asian common octopus</name>
    <dbReference type="NCBI Taxonomy" id="2607531"/>
    <lineage>
        <taxon>Eukaryota</taxon>
        <taxon>Metazoa</taxon>
        <taxon>Spiralia</taxon>
        <taxon>Lophotrochozoa</taxon>
        <taxon>Mollusca</taxon>
        <taxon>Cephalopoda</taxon>
        <taxon>Coleoidea</taxon>
        <taxon>Octopodiformes</taxon>
        <taxon>Octopoda</taxon>
        <taxon>Incirrata</taxon>
        <taxon>Octopodidae</taxon>
        <taxon>Octopus</taxon>
    </lineage>
</organism>
<dbReference type="RefSeq" id="XP_029654804.2">
    <property type="nucleotide sequence ID" value="XM_029798944.2"/>
</dbReference>
<keyword evidence="1" id="KW-0479">Metal-binding</keyword>
<keyword evidence="3" id="KW-0106">Calcium</keyword>
<reference evidence="5" key="1">
    <citation type="submission" date="2025-08" db="UniProtKB">
        <authorList>
            <consortium name="RefSeq"/>
        </authorList>
    </citation>
    <scope>IDENTIFICATION</scope>
</reference>
<dbReference type="AlphaFoldDB" id="A0A6P7TRE3"/>
<dbReference type="InterPro" id="IPR018247">
    <property type="entry name" value="EF_Hand_1_Ca_BS"/>
</dbReference>
<evidence type="ECO:0000256" key="1">
    <source>
        <dbReference type="ARBA" id="ARBA00022723"/>
    </source>
</evidence>
<dbReference type="PANTHER" id="PTHR45791">
    <property type="entry name" value="CALCIUM AND INTEGRIN BINDING FAMILY MEMBER 2"/>
    <property type="match status" value="1"/>
</dbReference>
<evidence type="ECO:0000256" key="3">
    <source>
        <dbReference type="ARBA" id="ARBA00022837"/>
    </source>
</evidence>
<keyword evidence="4" id="KW-1185">Reference proteome</keyword>
<gene>
    <name evidence="5" type="primary">LOC115228342</name>
</gene>
<keyword evidence="2" id="KW-0677">Repeat</keyword>
<evidence type="ECO:0000313" key="5">
    <source>
        <dbReference type="RefSeq" id="XP_029654804.2"/>
    </source>
</evidence>
<dbReference type="SUPFAM" id="SSF47473">
    <property type="entry name" value="EF-hand"/>
    <property type="match status" value="1"/>
</dbReference>
<accession>A0A6P7TRE3</accession>
<evidence type="ECO:0000313" key="4">
    <source>
        <dbReference type="Proteomes" id="UP000515154"/>
    </source>
</evidence>
<name>A0A6P7TRE3_9MOLL</name>
<dbReference type="InterPro" id="IPR051433">
    <property type="entry name" value="CIBP"/>
</dbReference>
<evidence type="ECO:0000256" key="2">
    <source>
        <dbReference type="ARBA" id="ARBA00022737"/>
    </source>
</evidence>
<dbReference type="PANTHER" id="PTHR45791:SF1">
    <property type="entry name" value="CALCIUM AND INTEGRIN BINDING FAMILY MEMBER 1"/>
    <property type="match status" value="1"/>
</dbReference>
<protein>
    <submittedName>
        <fullName evidence="5">Calcium and integrin-binding family member 2-like</fullName>
    </submittedName>
</protein>
<dbReference type="GO" id="GO:0005509">
    <property type="term" value="F:calcium ion binding"/>
    <property type="evidence" value="ECO:0007669"/>
    <property type="project" value="TreeGrafter"/>
</dbReference>
<dbReference type="Gene3D" id="1.10.238.10">
    <property type="entry name" value="EF-hand"/>
    <property type="match status" value="1"/>
</dbReference>
<sequence length="78" mass="9157">MCRTYDFDDDKIISRSDIEQAILCLIKMNHPCDDDILSEEQIEFLIDKVMDEADMDIEDGIGYAEFCSLMRKKPEFLE</sequence>
<dbReference type="PROSITE" id="PS00018">
    <property type="entry name" value="EF_HAND_1"/>
    <property type="match status" value="1"/>
</dbReference>
<dbReference type="GO" id="GO:0000287">
    <property type="term" value="F:magnesium ion binding"/>
    <property type="evidence" value="ECO:0007669"/>
    <property type="project" value="TreeGrafter"/>
</dbReference>
<proteinExistence type="predicted"/>
<dbReference type="InterPro" id="IPR011992">
    <property type="entry name" value="EF-hand-dom_pair"/>
</dbReference>